<name>A0A1D1VPY4_RAMVA</name>
<comment type="caution">
    <text evidence="11">The sequence shown here is derived from an EMBL/GenBank/DDBJ whole genome shotgun (WGS) entry which is preliminary data.</text>
</comment>
<evidence type="ECO:0000256" key="8">
    <source>
        <dbReference type="ARBA" id="ARBA00023163"/>
    </source>
</evidence>
<keyword evidence="5" id="KW-0862">Zinc</keyword>
<keyword evidence="6" id="KW-0805">Transcription regulation</keyword>
<dbReference type="Pfam" id="PF20645">
    <property type="entry name" value="Rrn7_cyclin_C"/>
    <property type="match status" value="1"/>
</dbReference>
<dbReference type="EMBL" id="BDGG01000009">
    <property type="protein sequence ID" value="GAV03620.1"/>
    <property type="molecule type" value="Genomic_DNA"/>
</dbReference>
<keyword evidence="9" id="KW-0539">Nucleus</keyword>
<gene>
    <name evidence="11" type="primary">RvY_14016-1</name>
    <name evidence="11" type="synonym">RvY_14016.1</name>
    <name evidence="11" type="ORF">RvY_14016</name>
</gene>
<dbReference type="InterPro" id="IPR048538">
    <property type="entry name" value="Rrn7_cyclin_C"/>
</dbReference>
<dbReference type="PANTHER" id="PTHR31576:SF2">
    <property type="entry name" value="TATA BOX-BINDING PROTEIN-ASSOCIATED FACTOR RNA POLYMERASE I SUBUNIT B"/>
    <property type="match status" value="1"/>
</dbReference>
<dbReference type="AlphaFoldDB" id="A0A1D1VPY4"/>
<evidence type="ECO:0000313" key="12">
    <source>
        <dbReference type="Proteomes" id="UP000186922"/>
    </source>
</evidence>
<dbReference type="GO" id="GO:0042790">
    <property type="term" value="P:nucleolar large rRNA transcription by RNA polymerase I"/>
    <property type="evidence" value="ECO:0007669"/>
    <property type="project" value="TreeGrafter"/>
</dbReference>
<evidence type="ECO:0000256" key="9">
    <source>
        <dbReference type="ARBA" id="ARBA00023242"/>
    </source>
</evidence>
<dbReference type="PANTHER" id="PTHR31576">
    <property type="entry name" value="TATA BOX-BINDING PROTEIN-ASSOCIATED FACTOR RNA POLYMERASE I SUBUNIT B"/>
    <property type="match status" value="1"/>
</dbReference>
<evidence type="ECO:0000256" key="4">
    <source>
        <dbReference type="ARBA" id="ARBA00022771"/>
    </source>
</evidence>
<evidence type="ECO:0000259" key="10">
    <source>
        <dbReference type="Pfam" id="PF20645"/>
    </source>
</evidence>
<accession>A0A1D1VPY4</accession>
<evidence type="ECO:0000256" key="1">
    <source>
        <dbReference type="ARBA" id="ARBA00004604"/>
    </source>
</evidence>
<keyword evidence="3" id="KW-0479">Metal-binding</keyword>
<evidence type="ECO:0000313" key="11">
    <source>
        <dbReference type="EMBL" id="GAV03620.1"/>
    </source>
</evidence>
<comment type="similarity">
    <text evidence="2">Belongs to the RRN7/TAF1B family.</text>
</comment>
<proteinExistence type="inferred from homology"/>
<keyword evidence="12" id="KW-1185">Reference proteome</keyword>
<dbReference type="GO" id="GO:0008270">
    <property type="term" value="F:zinc ion binding"/>
    <property type="evidence" value="ECO:0007669"/>
    <property type="project" value="UniProtKB-KW"/>
</dbReference>
<protein>
    <recommendedName>
        <fullName evidence="10">Rrn7/TAF1B C-terminal cyclin domain-containing protein</fullName>
    </recommendedName>
</protein>
<dbReference type="GO" id="GO:0070860">
    <property type="term" value="C:RNA polymerase I core factor complex"/>
    <property type="evidence" value="ECO:0007669"/>
    <property type="project" value="InterPro"/>
</dbReference>
<evidence type="ECO:0000256" key="2">
    <source>
        <dbReference type="ARBA" id="ARBA00006899"/>
    </source>
</evidence>
<dbReference type="InterPro" id="IPR033599">
    <property type="entry name" value="TAF1B/Rrn7"/>
</dbReference>
<evidence type="ECO:0000256" key="3">
    <source>
        <dbReference type="ARBA" id="ARBA00022723"/>
    </source>
</evidence>
<dbReference type="STRING" id="947166.A0A1D1VPY4"/>
<dbReference type="OrthoDB" id="10069252at2759"/>
<dbReference type="GO" id="GO:0005668">
    <property type="term" value="C:RNA polymerase transcription factor SL1 complex"/>
    <property type="evidence" value="ECO:0007669"/>
    <property type="project" value="TreeGrafter"/>
</dbReference>
<feature type="domain" description="Rrn7/TAF1B C-terminal cyclin" evidence="10">
    <location>
        <begin position="285"/>
        <end position="467"/>
    </location>
</feature>
<keyword evidence="8" id="KW-0804">Transcription</keyword>
<comment type="subcellular location">
    <subcellularLocation>
        <location evidence="1">Nucleus</location>
        <location evidence="1">Nucleolus</location>
    </subcellularLocation>
</comment>
<evidence type="ECO:0000256" key="7">
    <source>
        <dbReference type="ARBA" id="ARBA00023125"/>
    </source>
</evidence>
<dbReference type="GO" id="GO:0001164">
    <property type="term" value="F:RNA polymerase I core promoter sequence-specific DNA binding"/>
    <property type="evidence" value="ECO:0007669"/>
    <property type="project" value="InterPro"/>
</dbReference>
<evidence type="ECO:0000256" key="6">
    <source>
        <dbReference type="ARBA" id="ARBA00023015"/>
    </source>
</evidence>
<organism evidence="11 12">
    <name type="scientific">Ramazzottius varieornatus</name>
    <name type="common">Water bear</name>
    <name type="synonym">Tardigrade</name>
    <dbReference type="NCBI Taxonomy" id="947166"/>
    <lineage>
        <taxon>Eukaryota</taxon>
        <taxon>Metazoa</taxon>
        <taxon>Ecdysozoa</taxon>
        <taxon>Tardigrada</taxon>
        <taxon>Eutardigrada</taxon>
        <taxon>Parachela</taxon>
        <taxon>Hypsibioidea</taxon>
        <taxon>Ramazzottiidae</taxon>
        <taxon>Ramazzottius</taxon>
    </lineage>
</organism>
<reference evidence="11 12" key="1">
    <citation type="journal article" date="2016" name="Nat. Commun.">
        <title>Extremotolerant tardigrade genome and improved radiotolerance of human cultured cells by tardigrade-unique protein.</title>
        <authorList>
            <person name="Hashimoto T."/>
            <person name="Horikawa D.D."/>
            <person name="Saito Y."/>
            <person name="Kuwahara H."/>
            <person name="Kozuka-Hata H."/>
            <person name="Shin-I T."/>
            <person name="Minakuchi Y."/>
            <person name="Ohishi K."/>
            <person name="Motoyama A."/>
            <person name="Aizu T."/>
            <person name="Enomoto A."/>
            <person name="Kondo K."/>
            <person name="Tanaka S."/>
            <person name="Hara Y."/>
            <person name="Koshikawa S."/>
            <person name="Sagara H."/>
            <person name="Miura T."/>
            <person name="Yokobori S."/>
            <person name="Miyagawa K."/>
            <person name="Suzuki Y."/>
            <person name="Kubo T."/>
            <person name="Oyama M."/>
            <person name="Kohara Y."/>
            <person name="Fujiyama A."/>
            <person name="Arakawa K."/>
            <person name="Katayama T."/>
            <person name="Toyoda A."/>
            <person name="Kunieda T."/>
        </authorList>
    </citation>
    <scope>NUCLEOTIDE SEQUENCE [LARGE SCALE GENOMIC DNA]</scope>
    <source>
        <strain evidence="11 12">YOKOZUNA-1</strain>
    </source>
</reference>
<sequence length="620" mass="70877">MHLDTTIMPKCAVCDGEQFYESAGFYYCLICSTQSQDLLRTEAETDFTAQAAFSTRANALRIAGGGKSGLKSSTADQKHTVDGGLFSRNGEPETLFVLVDVILRAQVEWLIENVGARPELRDVTKNVWMSFLCQALPDVRDGVPSCLSASNGWIRILRKSDVCALSNCRWRELARTLRHFKTVKKPTGSRPSKVQRRELKSPDEHAKSVPVIWTRVAARRLTMNRVIALLMIALHLCQESTILMSDVLRWTRLLQLPCVDPADFIPDDQLVTYYQLANSHDAFCLKYHEVEWEMSVMVSFLRIPPAEAGTVPVYPVIQRLVEELNLPFSLIPIIVEIAWKLDRGMEKLRVSMRKQKDSAQRSDGIEGFVMSLIILVLRMLFGLDGITEGKIARRTYELQQLVEEEELLDIGQWLWHLSYRRLLLFKHSAIMRDCSTSMRLRSMEKKMLNERRVLKWSRLRQNVYVDENLKDLQYSFQEVKIGKYSKERYVDVAVTNRPFRAQSQSLVDLYPLLGRDFSKTSLDHVLWGQVPSRMEEDAAAKRCLEMIKKAQGHFLQHSPLVGANNIRLATQQKPVMALLPSSLLRSLVTLSAEMMEQEPSILLGQLMSLEPSFHATFPQK</sequence>
<evidence type="ECO:0000256" key="5">
    <source>
        <dbReference type="ARBA" id="ARBA00022833"/>
    </source>
</evidence>
<keyword evidence="4" id="KW-0863">Zinc-finger</keyword>
<dbReference type="Proteomes" id="UP000186922">
    <property type="component" value="Unassembled WGS sequence"/>
</dbReference>
<keyword evidence="7" id="KW-0238">DNA-binding</keyword>